<reference evidence="1 2" key="1">
    <citation type="submission" date="2019-12" db="EMBL/GenBank/DDBJ databases">
        <authorList>
            <person name="Alioto T."/>
            <person name="Alioto T."/>
            <person name="Gomez Garrido J."/>
        </authorList>
    </citation>
    <scope>NUCLEOTIDE SEQUENCE [LARGE SCALE GENOMIC DNA]</scope>
</reference>
<protein>
    <recommendedName>
        <fullName evidence="3">DUF241 domain protein</fullName>
    </recommendedName>
</protein>
<comment type="caution">
    <text evidence="1">The sequence shown here is derived from an EMBL/GenBank/DDBJ whole genome shotgun (WGS) entry which is preliminary data.</text>
</comment>
<evidence type="ECO:0000313" key="2">
    <source>
        <dbReference type="Proteomes" id="UP000594638"/>
    </source>
</evidence>
<dbReference type="Pfam" id="PF03087">
    <property type="entry name" value="BPS1"/>
    <property type="match status" value="1"/>
</dbReference>
<dbReference type="GO" id="GO:0048364">
    <property type="term" value="P:root development"/>
    <property type="evidence" value="ECO:0007669"/>
    <property type="project" value="InterPro"/>
</dbReference>
<dbReference type="GO" id="GO:0048367">
    <property type="term" value="P:shoot system development"/>
    <property type="evidence" value="ECO:0007669"/>
    <property type="project" value="InterPro"/>
</dbReference>
<name>A0A8S0THL1_OLEEU</name>
<dbReference type="Proteomes" id="UP000594638">
    <property type="component" value="Unassembled WGS sequence"/>
</dbReference>
<proteinExistence type="predicted"/>
<dbReference type="Gramene" id="OE9A071266T1">
    <property type="protein sequence ID" value="OE9A071266C1"/>
    <property type="gene ID" value="OE9A071266"/>
</dbReference>
<evidence type="ECO:0008006" key="3">
    <source>
        <dbReference type="Google" id="ProtNLM"/>
    </source>
</evidence>
<dbReference type="OrthoDB" id="885610at2759"/>
<dbReference type="PANTHER" id="PTHR33070:SF129">
    <property type="entry name" value="DUF241 DOMAIN PROTEIN"/>
    <property type="match status" value="1"/>
</dbReference>
<sequence>MASSPMRLRSKTRYHARSISFPCRSHPLISQFNDCLLRLELDSEATSYSPNLPSISNKLSSLENLYDCVDELLHLPHTRQVFSRESHEKWVDQTLEGHLRLLDACNTTKQVFSQTKEDLQEILSVLRRRREADDLYSYSSSRTKAKKMIHKSLKQMNCSRHIKRTVVESEKDHETIAIISILREVESVTLNLFESFLSYVAGTNVQSGQSRWSLVSRLMHSKRVLYDEKNLNEFDKVDASLMSLAGTKFTNMERVENVQNELREMESSIQILEEGLECLFKRLIKTRVSLLNMLSH</sequence>
<dbReference type="InterPro" id="IPR004320">
    <property type="entry name" value="BPS1_pln"/>
</dbReference>
<evidence type="ECO:0000313" key="1">
    <source>
        <dbReference type="EMBL" id="CAA3005086.1"/>
    </source>
</evidence>
<accession>A0A8S0THL1</accession>
<keyword evidence="2" id="KW-1185">Reference proteome</keyword>
<dbReference type="EMBL" id="CACTIH010007242">
    <property type="protein sequence ID" value="CAA3005086.1"/>
    <property type="molecule type" value="Genomic_DNA"/>
</dbReference>
<dbReference type="AlphaFoldDB" id="A0A8S0THL1"/>
<dbReference type="PANTHER" id="PTHR33070">
    <property type="entry name" value="OS06G0725500 PROTEIN"/>
    <property type="match status" value="1"/>
</dbReference>
<gene>
    <name evidence="1" type="ORF">OLEA9_A071266</name>
</gene>
<organism evidence="1 2">
    <name type="scientific">Olea europaea subsp. europaea</name>
    <dbReference type="NCBI Taxonomy" id="158383"/>
    <lineage>
        <taxon>Eukaryota</taxon>
        <taxon>Viridiplantae</taxon>
        <taxon>Streptophyta</taxon>
        <taxon>Embryophyta</taxon>
        <taxon>Tracheophyta</taxon>
        <taxon>Spermatophyta</taxon>
        <taxon>Magnoliopsida</taxon>
        <taxon>eudicotyledons</taxon>
        <taxon>Gunneridae</taxon>
        <taxon>Pentapetalae</taxon>
        <taxon>asterids</taxon>
        <taxon>lamiids</taxon>
        <taxon>Lamiales</taxon>
        <taxon>Oleaceae</taxon>
        <taxon>Oleeae</taxon>
        <taxon>Olea</taxon>
    </lineage>
</organism>